<gene>
    <name evidence="2" type="ORF">UY98_C0037G0011</name>
</gene>
<feature type="domain" description="DUF6922" evidence="1">
    <location>
        <begin position="12"/>
        <end position="58"/>
    </location>
</feature>
<dbReference type="Pfam" id="PF21956">
    <property type="entry name" value="DUF6922"/>
    <property type="match status" value="1"/>
</dbReference>
<comment type="caution">
    <text evidence="2">The sequence shown here is derived from an EMBL/GenBank/DDBJ whole genome shotgun (WGS) entry which is preliminary data.</text>
</comment>
<dbReference type="InterPro" id="IPR053830">
    <property type="entry name" value="DUF6922"/>
</dbReference>
<accession>A0A0G1YRJ5</accession>
<dbReference type="AlphaFoldDB" id="A0A0G1YRJ5"/>
<dbReference type="Proteomes" id="UP000034789">
    <property type="component" value="Unassembled WGS sequence"/>
</dbReference>
<name>A0A0G1YRJ5_9BACT</name>
<evidence type="ECO:0000313" key="2">
    <source>
        <dbReference type="EMBL" id="KKW45840.1"/>
    </source>
</evidence>
<sequence length="92" mass="10587">MATVPSAVRASLWSYDIASLDLARDKNRIIFNVLNYGADEAVRWLFKTYSRTDIANVIRRTPRSEWSKKSLNFWSLVLKAKPERESRLSAPA</sequence>
<protein>
    <recommendedName>
        <fullName evidence="1">DUF6922 domain-containing protein</fullName>
    </recommendedName>
</protein>
<proteinExistence type="predicted"/>
<organism evidence="2 3">
    <name type="scientific">Candidatus Kaiserbacteria bacterium GW2011_GWA2_58_9</name>
    <dbReference type="NCBI Taxonomy" id="1618672"/>
    <lineage>
        <taxon>Bacteria</taxon>
        <taxon>Candidatus Kaiseribacteriota</taxon>
    </lineage>
</organism>
<dbReference type="EMBL" id="LCSD01000037">
    <property type="protein sequence ID" value="KKW45840.1"/>
    <property type="molecule type" value="Genomic_DNA"/>
</dbReference>
<reference evidence="2 3" key="1">
    <citation type="journal article" date="2015" name="Nature">
        <title>rRNA introns, odd ribosomes, and small enigmatic genomes across a large radiation of phyla.</title>
        <authorList>
            <person name="Brown C.T."/>
            <person name="Hug L.A."/>
            <person name="Thomas B.C."/>
            <person name="Sharon I."/>
            <person name="Castelle C.J."/>
            <person name="Singh A."/>
            <person name="Wilkins M.J."/>
            <person name="Williams K.H."/>
            <person name="Banfield J.F."/>
        </authorList>
    </citation>
    <scope>NUCLEOTIDE SEQUENCE [LARGE SCALE GENOMIC DNA]</scope>
</reference>
<evidence type="ECO:0000259" key="1">
    <source>
        <dbReference type="Pfam" id="PF21956"/>
    </source>
</evidence>
<evidence type="ECO:0000313" key="3">
    <source>
        <dbReference type="Proteomes" id="UP000034789"/>
    </source>
</evidence>